<feature type="domain" description="DUF357" evidence="1">
    <location>
        <begin position="10"/>
        <end position="82"/>
    </location>
</feature>
<dbReference type="InterPro" id="IPR036809">
    <property type="entry name" value="AF1782-like_sf"/>
</dbReference>
<dbReference type="InterPro" id="IPR023140">
    <property type="entry name" value="DUF357"/>
</dbReference>
<dbReference type="Gene3D" id="1.20.1270.90">
    <property type="entry name" value="AF1782-like"/>
    <property type="match status" value="1"/>
</dbReference>
<reference evidence="2 3" key="1">
    <citation type="journal article" date="2019" name="Nat. Commun.">
        <title>A new type of DNA phosphorothioation-based antiviral system in archaea.</title>
        <authorList>
            <person name="Xiong L."/>
            <person name="Liu S."/>
            <person name="Chen S."/>
            <person name="Xiao Y."/>
            <person name="Zhu B."/>
            <person name="Gao Y."/>
            <person name="Zhang Y."/>
            <person name="Chen B."/>
            <person name="Luo J."/>
            <person name="Deng Z."/>
            <person name="Chen X."/>
            <person name="Wang L."/>
            <person name="Chen S."/>
        </authorList>
    </citation>
    <scope>NUCLEOTIDE SEQUENCE [LARGE SCALE GENOMIC DNA]</scope>
    <source>
        <strain evidence="2 3">CBA1105</strain>
    </source>
</reference>
<sequence length="93" mass="10202">MADIAEKTDRYERLLSEALDEASVAPPEDTPLADGAEECLEMAESYLEDGRHFRDEDDLVNALAAFSYGHAWLDAGARIGLFSVPTDGHLFTV</sequence>
<dbReference type="KEGG" id="hsn:DV733_13985"/>
<dbReference type="STRING" id="1457250.GCA_000755225_01659"/>
<dbReference type="OrthoDB" id="148073at2157"/>
<accession>A0A4D6HDV6</accession>
<dbReference type="RefSeq" id="WP_049992601.1">
    <property type="nucleotide sequence ID" value="NZ_CP031310.1"/>
</dbReference>
<gene>
    <name evidence="2" type="ORF">DV733_13985</name>
</gene>
<evidence type="ECO:0000313" key="3">
    <source>
        <dbReference type="Proteomes" id="UP000296706"/>
    </source>
</evidence>
<organism evidence="2 3">
    <name type="scientific">Halapricum salinum</name>
    <dbReference type="NCBI Taxonomy" id="1457250"/>
    <lineage>
        <taxon>Archaea</taxon>
        <taxon>Methanobacteriati</taxon>
        <taxon>Methanobacteriota</taxon>
        <taxon>Stenosarchaea group</taxon>
        <taxon>Halobacteria</taxon>
        <taxon>Halobacteriales</taxon>
        <taxon>Haloarculaceae</taxon>
        <taxon>Halapricum</taxon>
    </lineage>
</organism>
<proteinExistence type="predicted"/>
<dbReference type="GeneID" id="39848992"/>
<name>A0A4D6HDV6_9EURY</name>
<keyword evidence="3" id="KW-1185">Reference proteome</keyword>
<dbReference type="EMBL" id="CP031310">
    <property type="protein sequence ID" value="QCC52274.1"/>
    <property type="molecule type" value="Genomic_DNA"/>
</dbReference>
<evidence type="ECO:0000259" key="1">
    <source>
        <dbReference type="Pfam" id="PF04010"/>
    </source>
</evidence>
<dbReference type="Pfam" id="PF04010">
    <property type="entry name" value="DUF357"/>
    <property type="match status" value="1"/>
</dbReference>
<dbReference type="Proteomes" id="UP000296706">
    <property type="component" value="Chromosome"/>
</dbReference>
<protein>
    <submittedName>
        <fullName evidence="2">DUF357 domain-containing protein</fullName>
    </submittedName>
</protein>
<evidence type="ECO:0000313" key="2">
    <source>
        <dbReference type="EMBL" id="QCC52274.1"/>
    </source>
</evidence>
<dbReference type="AlphaFoldDB" id="A0A4D6HDV6"/>
<dbReference type="SUPFAM" id="SSF158372">
    <property type="entry name" value="AF1782-like"/>
    <property type="match status" value="1"/>
</dbReference>